<evidence type="ECO:0000313" key="9">
    <source>
        <dbReference type="Proteomes" id="UP000198983"/>
    </source>
</evidence>
<evidence type="ECO:0000256" key="4">
    <source>
        <dbReference type="ARBA" id="ARBA00022989"/>
    </source>
</evidence>
<dbReference type="InterPro" id="IPR007267">
    <property type="entry name" value="GtrA_DPMS_TM"/>
</dbReference>
<keyword evidence="5 6" id="KW-0472">Membrane</keyword>
<dbReference type="STRING" id="117157.SAMN04489717_2909"/>
<organism evidence="8 9">
    <name type="scientific">Actinopolymorpha singaporensis</name>
    <dbReference type="NCBI Taxonomy" id="117157"/>
    <lineage>
        <taxon>Bacteria</taxon>
        <taxon>Bacillati</taxon>
        <taxon>Actinomycetota</taxon>
        <taxon>Actinomycetes</taxon>
        <taxon>Propionibacteriales</taxon>
        <taxon>Actinopolymorphaceae</taxon>
        <taxon>Actinopolymorpha</taxon>
    </lineage>
</organism>
<dbReference type="PANTHER" id="PTHR38459:SF1">
    <property type="entry name" value="PROPHAGE BACTOPRENOL-LINKED GLUCOSE TRANSLOCASE HOMOLOG"/>
    <property type="match status" value="1"/>
</dbReference>
<dbReference type="GO" id="GO:0000271">
    <property type="term" value="P:polysaccharide biosynthetic process"/>
    <property type="evidence" value="ECO:0007669"/>
    <property type="project" value="InterPro"/>
</dbReference>
<feature type="transmembrane region" description="Helical" evidence="6">
    <location>
        <begin position="106"/>
        <end position="129"/>
    </location>
</feature>
<name>A0A1H1SRD4_9ACTN</name>
<comment type="similarity">
    <text evidence="2">Belongs to the GtrA family.</text>
</comment>
<comment type="subcellular location">
    <subcellularLocation>
        <location evidence="1">Membrane</location>
        <topology evidence="1">Multi-pass membrane protein</topology>
    </subcellularLocation>
</comment>
<keyword evidence="3 6" id="KW-0812">Transmembrane</keyword>
<sequence>MPGPGGRCGAGTLPRVKPLDALQYRVRRLAEELAKFGAVGAVAFVVDLGGFNLLRYGLDHHGPLEHKPLTARTISVVLATLVAYFGNRHWTWKDRPRRAVHHEYALFFLLNFAALVVNLAILGVANYVLGLHDPLSNLVANLVGIGLGTLMRFWSYRRFVFRAPVGVNADGEPDPRLSSPV</sequence>
<keyword evidence="9" id="KW-1185">Reference proteome</keyword>
<reference evidence="8 9" key="1">
    <citation type="submission" date="2016-10" db="EMBL/GenBank/DDBJ databases">
        <authorList>
            <person name="de Groot N.N."/>
        </authorList>
    </citation>
    <scope>NUCLEOTIDE SEQUENCE [LARGE SCALE GENOMIC DNA]</scope>
    <source>
        <strain evidence="8 9">DSM 22024</strain>
    </source>
</reference>
<dbReference type="AlphaFoldDB" id="A0A1H1SRD4"/>
<dbReference type="InterPro" id="IPR051401">
    <property type="entry name" value="GtrA_CellWall_Glycosyl"/>
</dbReference>
<dbReference type="EMBL" id="LT629732">
    <property type="protein sequence ID" value="SDS50577.1"/>
    <property type="molecule type" value="Genomic_DNA"/>
</dbReference>
<dbReference type="GO" id="GO:0005886">
    <property type="term" value="C:plasma membrane"/>
    <property type="evidence" value="ECO:0007669"/>
    <property type="project" value="TreeGrafter"/>
</dbReference>
<gene>
    <name evidence="8" type="ORF">SAMN04489717_2909</name>
</gene>
<feature type="transmembrane region" description="Helical" evidence="6">
    <location>
        <begin position="33"/>
        <end position="54"/>
    </location>
</feature>
<protein>
    <submittedName>
        <fullName evidence="8">Putative flippase GtrA (Transmembrane translocase of bactoprenol-linked glucose)</fullName>
    </submittedName>
</protein>
<evidence type="ECO:0000256" key="1">
    <source>
        <dbReference type="ARBA" id="ARBA00004141"/>
    </source>
</evidence>
<evidence type="ECO:0000256" key="2">
    <source>
        <dbReference type="ARBA" id="ARBA00009399"/>
    </source>
</evidence>
<dbReference type="Proteomes" id="UP000198983">
    <property type="component" value="Chromosome I"/>
</dbReference>
<dbReference type="PANTHER" id="PTHR38459">
    <property type="entry name" value="PROPHAGE BACTOPRENOL-LINKED GLUCOSE TRANSLOCASE HOMOLOG"/>
    <property type="match status" value="1"/>
</dbReference>
<evidence type="ECO:0000256" key="6">
    <source>
        <dbReference type="SAM" id="Phobius"/>
    </source>
</evidence>
<feature type="domain" description="GtrA/DPMS transmembrane" evidence="7">
    <location>
        <begin position="35"/>
        <end position="161"/>
    </location>
</feature>
<evidence type="ECO:0000256" key="5">
    <source>
        <dbReference type="ARBA" id="ARBA00023136"/>
    </source>
</evidence>
<dbReference type="Pfam" id="PF04138">
    <property type="entry name" value="GtrA_DPMS_TM"/>
    <property type="match status" value="1"/>
</dbReference>
<keyword evidence="4 6" id="KW-1133">Transmembrane helix</keyword>
<accession>A0A1H1SRD4</accession>
<proteinExistence type="inferred from homology"/>
<feature type="transmembrane region" description="Helical" evidence="6">
    <location>
        <begin position="135"/>
        <end position="154"/>
    </location>
</feature>
<evidence type="ECO:0000259" key="7">
    <source>
        <dbReference type="Pfam" id="PF04138"/>
    </source>
</evidence>
<feature type="transmembrane region" description="Helical" evidence="6">
    <location>
        <begin position="69"/>
        <end position="86"/>
    </location>
</feature>
<evidence type="ECO:0000256" key="3">
    <source>
        <dbReference type="ARBA" id="ARBA00022692"/>
    </source>
</evidence>
<evidence type="ECO:0000313" key="8">
    <source>
        <dbReference type="EMBL" id="SDS50577.1"/>
    </source>
</evidence>